<evidence type="ECO:0000313" key="2">
    <source>
        <dbReference type="Proteomes" id="UP001168821"/>
    </source>
</evidence>
<proteinExistence type="predicted"/>
<gene>
    <name evidence="1" type="ORF">Zmor_024389</name>
</gene>
<dbReference type="AlphaFoldDB" id="A0AA38I0B4"/>
<name>A0AA38I0B4_9CUCU</name>
<protein>
    <submittedName>
        <fullName evidence="1">Uncharacterized protein</fullName>
    </submittedName>
</protein>
<sequence>MLNALRAAAIEVGVAINKVDIKLLLLYCNNTIVIITEPFKAARRQTVLSNVARFVDGTAASEDENVSRLQPAKHLAHKCLIMSRLSYFWQM</sequence>
<dbReference type="Proteomes" id="UP001168821">
    <property type="component" value="Unassembled WGS sequence"/>
</dbReference>
<organism evidence="1 2">
    <name type="scientific">Zophobas morio</name>
    <dbReference type="NCBI Taxonomy" id="2755281"/>
    <lineage>
        <taxon>Eukaryota</taxon>
        <taxon>Metazoa</taxon>
        <taxon>Ecdysozoa</taxon>
        <taxon>Arthropoda</taxon>
        <taxon>Hexapoda</taxon>
        <taxon>Insecta</taxon>
        <taxon>Pterygota</taxon>
        <taxon>Neoptera</taxon>
        <taxon>Endopterygota</taxon>
        <taxon>Coleoptera</taxon>
        <taxon>Polyphaga</taxon>
        <taxon>Cucujiformia</taxon>
        <taxon>Tenebrionidae</taxon>
        <taxon>Zophobas</taxon>
    </lineage>
</organism>
<keyword evidence="2" id="KW-1185">Reference proteome</keyword>
<dbReference type="EMBL" id="JALNTZ010000007">
    <property type="protein sequence ID" value="KAJ3646819.1"/>
    <property type="molecule type" value="Genomic_DNA"/>
</dbReference>
<evidence type="ECO:0000313" key="1">
    <source>
        <dbReference type="EMBL" id="KAJ3646819.1"/>
    </source>
</evidence>
<reference evidence="1" key="1">
    <citation type="journal article" date="2023" name="G3 (Bethesda)">
        <title>Whole genome assemblies of Zophobas morio and Tenebrio molitor.</title>
        <authorList>
            <person name="Kaur S."/>
            <person name="Stinson S.A."/>
            <person name="diCenzo G.C."/>
        </authorList>
    </citation>
    <scope>NUCLEOTIDE SEQUENCE</scope>
    <source>
        <strain evidence="1">QUZm001</strain>
    </source>
</reference>
<comment type="caution">
    <text evidence="1">The sequence shown here is derived from an EMBL/GenBank/DDBJ whole genome shotgun (WGS) entry which is preliminary data.</text>
</comment>
<accession>A0AA38I0B4</accession>